<dbReference type="Pfam" id="PF07885">
    <property type="entry name" value="Ion_trans_2"/>
    <property type="match status" value="1"/>
</dbReference>
<organism evidence="3 4">
    <name type="scientific">Prunus yedoensis var. nudiflora</name>
    <dbReference type="NCBI Taxonomy" id="2094558"/>
    <lineage>
        <taxon>Eukaryota</taxon>
        <taxon>Viridiplantae</taxon>
        <taxon>Streptophyta</taxon>
        <taxon>Embryophyta</taxon>
        <taxon>Tracheophyta</taxon>
        <taxon>Spermatophyta</taxon>
        <taxon>Magnoliopsida</taxon>
        <taxon>eudicotyledons</taxon>
        <taxon>Gunneridae</taxon>
        <taxon>Pentapetalae</taxon>
        <taxon>rosids</taxon>
        <taxon>fabids</taxon>
        <taxon>Rosales</taxon>
        <taxon>Rosaceae</taxon>
        <taxon>Amygdaloideae</taxon>
        <taxon>Amygdaleae</taxon>
        <taxon>Prunus</taxon>
    </lineage>
</organism>
<dbReference type="GO" id="GO:0034220">
    <property type="term" value="P:monoatomic ion transmembrane transport"/>
    <property type="evidence" value="ECO:0007669"/>
    <property type="project" value="UniProtKB-KW"/>
</dbReference>
<keyword evidence="4" id="KW-1185">Reference proteome</keyword>
<keyword evidence="1" id="KW-0472">Membrane</keyword>
<proteinExistence type="predicted"/>
<keyword evidence="1" id="KW-1133">Transmembrane helix</keyword>
<keyword evidence="3" id="KW-0406">Ion transport</keyword>
<dbReference type="SUPFAM" id="SSF81324">
    <property type="entry name" value="Voltage-gated potassium channels"/>
    <property type="match status" value="1"/>
</dbReference>
<comment type="caution">
    <text evidence="3">The sequence shown here is derived from an EMBL/GenBank/DDBJ whole genome shotgun (WGS) entry which is preliminary data.</text>
</comment>
<keyword evidence="1" id="KW-0812">Transmembrane</keyword>
<dbReference type="OrthoDB" id="415460at2759"/>
<dbReference type="InterPro" id="IPR013099">
    <property type="entry name" value="K_chnl_dom"/>
</dbReference>
<dbReference type="Proteomes" id="UP000250321">
    <property type="component" value="Unassembled WGS sequence"/>
</dbReference>
<name>A0A314Z5S3_PRUYE</name>
<keyword evidence="3" id="KW-0407">Ion channel</keyword>
<evidence type="ECO:0000313" key="3">
    <source>
        <dbReference type="EMBL" id="PQQ14509.1"/>
    </source>
</evidence>
<evidence type="ECO:0000313" key="4">
    <source>
        <dbReference type="Proteomes" id="UP000250321"/>
    </source>
</evidence>
<evidence type="ECO:0000256" key="1">
    <source>
        <dbReference type="SAM" id="Phobius"/>
    </source>
</evidence>
<dbReference type="EMBL" id="PJQY01000257">
    <property type="protein sequence ID" value="PQQ14509.1"/>
    <property type="molecule type" value="Genomic_DNA"/>
</dbReference>
<feature type="transmembrane region" description="Helical" evidence="1">
    <location>
        <begin position="71"/>
        <end position="89"/>
    </location>
</feature>
<evidence type="ECO:0000259" key="2">
    <source>
        <dbReference type="Pfam" id="PF07885"/>
    </source>
</evidence>
<dbReference type="AlphaFoldDB" id="A0A314Z5S3"/>
<dbReference type="STRING" id="2094558.A0A314Z5S3"/>
<keyword evidence="3" id="KW-0813">Transport</keyword>
<sequence>MAMDDVREPLILARGDLSPHRNQKNPMKSRTYRCCESAPLAEYVPLKTTDTGSVPVTEFICRNLLLNFHKVATFLAVYLGIGTICFYLVRKQIKGSKTNGVLDAVYFCIVTMTTVEYGDLVPNNILSKLLACAFVFPGMC</sequence>
<accession>A0A314Z5S3</accession>
<reference evidence="3 4" key="1">
    <citation type="submission" date="2018-02" db="EMBL/GenBank/DDBJ databases">
        <title>Draft genome of wild Prunus yedoensis var. nudiflora.</title>
        <authorList>
            <person name="Baek S."/>
            <person name="Kim J.-H."/>
            <person name="Choi K."/>
            <person name="Kim G.-B."/>
            <person name="Cho A."/>
            <person name="Jang H."/>
            <person name="Shin C.-H."/>
            <person name="Yu H.-J."/>
            <person name="Mun J.-H."/>
        </authorList>
    </citation>
    <scope>NUCLEOTIDE SEQUENCE [LARGE SCALE GENOMIC DNA]</scope>
    <source>
        <strain evidence="4">cv. Jeju island</strain>
        <tissue evidence="3">Leaf</tissue>
    </source>
</reference>
<gene>
    <name evidence="3" type="ORF">Pyn_33775</name>
</gene>
<feature type="domain" description="Potassium channel" evidence="2">
    <location>
        <begin position="74"/>
        <end position="139"/>
    </location>
</feature>
<dbReference type="Gene3D" id="1.10.287.70">
    <property type="match status" value="1"/>
</dbReference>
<protein>
    <submittedName>
        <fullName evidence="3">Two-pore potassium channel 1-like</fullName>
    </submittedName>
</protein>